<dbReference type="PANTHER" id="PTHR12632">
    <property type="entry name" value="TRANSCRIPTION FACTOR NF-Y ALPHA-RELATED"/>
    <property type="match status" value="1"/>
</dbReference>
<comment type="caution">
    <text evidence="8">The sequence shown here is derived from an EMBL/GenBank/DDBJ whole genome shotgun (WGS) entry which is preliminary data.</text>
</comment>
<comment type="function">
    <text evidence="6">Component of the sequence-specific heterotrimeric transcription factor (NF-Y) which specifically recognizes a 5'-CCAAT-3' box motif found in the promoters of its target genes.</text>
</comment>
<dbReference type="PROSITE" id="PS51152">
    <property type="entry name" value="NFYA_HAP2_2"/>
    <property type="match status" value="1"/>
</dbReference>
<evidence type="ECO:0000256" key="2">
    <source>
        <dbReference type="ARBA" id="ARBA00023015"/>
    </source>
</evidence>
<organism evidence="8 9">
    <name type="scientific">Rubus argutus</name>
    <name type="common">Southern blackberry</name>
    <dbReference type="NCBI Taxonomy" id="59490"/>
    <lineage>
        <taxon>Eukaryota</taxon>
        <taxon>Viridiplantae</taxon>
        <taxon>Streptophyta</taxon>
        <taxon>Embryophyta</taxon>
        <taxon>Tracheophyta</taxon>
        <taxon>Spermatophyta</taxon>
        <taxon>Magnoliopsida</taxon>
        <taxon>eudicotyledons</taxon>
        <taxon>Gunneridae</taxon>
        <taxon>Pentapetalae</taxon>
        <taxon>rosids</taxon>
        <taxon>fabids</taxon>
        <taxon>Rosales</taxon>
        <taxon>Rosaceae</taxon>
        <taxon>Rosoideae</taxon>
        <taxon>Rosoideae incertae sedis</taxon>
        <taxon>Rubus</taxon>
    </lineage>
</organism>
<gene>
    <name evidence="8" type="ORF">M0R45_013738</name>
</gene>
<comment type="subcellular location">
    <subcellularLocation>
        <location evidence="1 6">Nucleus</location>
    </subcellularLocation>
</comment>
<accession>A0AAW1XKL7</accession>
<dbReference type="Proteomes" id="UP001457282">
    <property type="component" value="Unassembled WGS sequence"/>
</dbReference>
<feature type="region of interest" description="Disordered" evidence="7">
    <location>
        <begin position="1"/>
        <end position="47"/>
    </location>
</feature>
<dbReference type="SMART" id="SM00521">
    <property type="entry name" value="CBF"/>
    <property type="match status" value="1"/>
</dbReference>
<protein>
    <recommendedName>
        <fullName evidence="6">Nuclear transcription factor Y subunit</fullName>
    </recommendedName>
</protein>
<dbReference type="GO" id="GO:0005634">
    <property type="term" value="C:nucleus"/>
    <property type="evidence" value="ECO:0007669"/>
    <property type="project" value="UniProtKB-SubCell"/>
</dbReference>
<sequence>MTSSVHDHSDSSESDDQQKHSESQIHSSSPAPGMSHPGIPGPIQYVAPPQIGAGHAVAPGAYPYPDPYYRSIFAPYDTQPYPPQPYGGQPTVHLQLMGIQQAGSRAKAESENKTLKSRKPYLHESRHQHALRRARGCGGRFLNAKKDENEQSEGNNSQAIINLNSDKVSVLPRIEHPNYFGSSCNSSKWPHEVIILQKLLGNRVPNTLVPVVLH</sequence>
<evidence type="ECO:0000256" key="4">
    <source>
        <dbReference type="ARBA" id="ARBA00023163"/>
    </source>
</evidence>
<dbReference type="AlphaFoldDB" id="A0AAW1XKL7"/>
<keyword evidence="4 6" id="KW-0804">Transcription</keyword>
<keyword evidence="5 6" id="KW-0539">Nucleus</keyword>
<evidence type="ECO:0000256" key="5">
    <source>
        <dbReference type="ARBA" id="ARBA00023242"/>
    </source>
</evidence>
<keyword evidence="3 6" id="KW-0238">DNA-binding</keyword>
<proteinExistence type="inferred from homology"/>
<evidence type="ECO:0000256" key="7">
    <source>
        <dbReference type="SAM" id="MobiDB-lite"/>
    </source>
</evidence>
<evidence type="ECO:0000256" key="1">
    <source>
        <dbReference type="ARBA" id="ARBA00004123"/>
    </source>
</evidence>
<comment type="similarity">
    <text evidence="6">Belongs to the NFYA/HAP2 subunit family.</text>
</comment>
<evidence type="ECO:0000313" key="9">
    <source>
        <dbReference type="Proteomes" id="UP001457282"/>
    </source>
</evidence>
<dbReference type="EMBL" id="JBEDUW010000003">
    <property type="protein sequence ID" value="KAK9936918.1"/>
    <property type="molecule type" value="Genomic_DNA"/>
</dbReference>
<feature type="compositionally biased region" description="Basic and acidic residues" evidence="7">
    <location>
        <begin position="1"/>
        <end position="23"/>
    </location>
</feature>
<reference evidence="8 9" key="1">
    <citation type="journal article" date="2023" name="G3 (Bethesda)">
        <title>A chromosome-length genome assembly and annotation of blackberry (Rubus argutus, cv. 'Hillquist').</title>
        <authorList>
            <person name="Bruna T."/>
            <person name="Aryal R."/>
            <person name="Dudchenko O."/>
            <person name="Sargent D.J."/>
            <person name="Mead D."/>
            <person name="Buti M."/>
            <person name="Cavallini A."/>
            <person name="Hytonen T."/>
            <person name="Andres J."/>
            <person name="Pham M."/>
            <person name="Weisz D."/>
            <person name="Mascagni F."/>
            <person name="Usai G."/>
            <person name="Natali L."/>
            <person name="Bassil N."/>
            <person name="Fernandez G.E."/>
            <person name="Lomsadze A."/>
            <person name="Armour M."/>
            <person name="Olukolu B."/>
            <person name="Poorten T."/>
            <person name="Britton C."/>
            <person name="Davik J."/>
            <person name="Ashrafi H."/>
            <person name="Aiden E.L."/>
            <person name="Borodovsky M."/>
            <person name="Worthington M."/>
        </authorList>
    </citation>
    <scope>NUCLEOTIDE SEQUENCE [LARGE SCALE GENOMIC DNA]</scope>
    <source>
        <strain evidence="8">PI 553951</strain>
    </source>
</reference>
<comment type="subunit">
    <text evidence="6">Heterotrimer.</text>
</comment>
<dbReference type="GO" id="GO:0003677">
    <property type="term" value="F:DNA binding"/>
    <property type="evidence" value="ECO:0007669"/>
    <property type="project" value="UniProtKB-KW"/>
</dbReference>
<keyword evidence="9" id="KW-1185">Reference proteome</keyword>
<name>A0AAW1XKL7_RUBAR</name>
<evidence type="ECO:0000256" key="3">
    <source>
        <dbReference type="ARBA" id="ARBA00023125"/>
    </source>
</evidence>
<evidence type="ECO:0000256" key="6">
    <source>
        <dbReference type="RuleBase" id="RU367155"/>
    </source>
</evidence>
<keyword evidence="2 6" id="KW-0805">Transcription regulation</keyword>
<evidence type="ECO:0000313" key="8">
    <source>
        <dbReference type="EMBL" id="KAK9936918.1"/>
    </source>
</evidence>
<dbReference type="Gene3D" id="6.10.250.2430">
    <property type="match status" value="1"/>
</dbReference>
<dbReference type="GO" id="GO:0003700">
    <property type="term" value="F:DNA-binding transcription factor activity"/>
    <property type="evidence" value="ECO:0007669"/>
    <property type="project" value="UniProtKB-UniRule"/>
</dbReference>
<dbReference type="Pfam" id="PF02045">
    <property type="entry name" value="CBFB_NFYA"/>
    <property type="match status" value="1"/>
</dbReference>
<dbReference type="InterPro" id="IPR001289">
    <property type="entry name" value="NFYA"/>
</dbReference>